<organism evidence="1 2">
    <name type="scientific">Streblomastix strix</name>
    <dbReference type="NCBI Taxonomy" id="222440"/>
    <lineage>
        <taxon>Eukaryota</taxon>
        <taxon>Metamonada</taxon>
        <taxon>Preaxostyla</taxon>
        <taxon>Oxymonadida</taxon>
        <taxon>Streblomastigidae</taxon>
        <taxon>Streblomastix</taxon>
    </lineage>
</organism>
<sequence>MTSSVKEFVNLAITIAQHFTKPNAPPMKAPQRFQTLLSGLSQKSIDEIQNAIPALSGLAELAFKPDFNPSSTVINDIILPSLIGYTDTLKSLIQQLIQTLKKFGEIFSSSNKDSKSSDSINGLSALTYQPNLCEEQIEEEGGNEEIESQLINKRYQWDVKNRALEAKREILNFYNDRNNPKPW</sequence>
<dbReference type="EMBL" id="SNRW01000788">
    <property type="protein sequence ID" value="KAA6399260.1"/>
    <property type="molecule type" value="Genomic_DNA"/>
</dbReference>
<evidence type="ECO:0000313" key="1">
    <source>
        <dbReference type="EMBL" id="KAA6399260.1"/>
    </source>
</evidence>
<reference evidence="1 2" key="1">
    <citation type="submission" date="2019-03" db="EMBL/GenBank/DDBJ databases">
        <title>Single cell metagenomics reveals metabolic interactions within the superorganism composed of flagellate Streblomastix strix and complex community of Bacteroidetes bacteria on its surface.</title>
        <authorList>
            <person name="Treitli S.C."/>
            <person name="Kolisko M."/>
            <person name="Husnik F."/>
            <person name="Keeling P."/>
            <person name="Hampl V."/>
        </authorList>
    </citation>
    <scope>NUCLEOTIDE SEQUENCE [LARGE SCALE GENOMIC DNA]</scope>
    <source>
        <strain evidence="1">ST1C</strain>
    </source>
</reference>
<evidence type="ECO:0000313" key="2">
    <source>
        <dbReference type="Proteomes" id="UP000324800"/>
    </source>
</evidence>
<name>A0A5J4WWH1_9EUKA</name>
<accession>A0A5J4WWH1</accession>
<protein>
    <submittedName>
        <fullName evidence="1">Uncharacterized protein</fullName>
    </submittedName>
</protein>
<proteinExistence type="predicted"/>
<dbReference type="AlphaFoldDB" id="A0A5J4WWH1"/>
<gene>
    <name evidence="1" type="ORF">EZS28_005211</name>
</gene>
<dbReference type="Proteomes" id="UP000324800">
    <property type="component" value="Unassembled WGS sequence"/>
</dbReference>
<comment type="caution">
    <text evidence="1">The sequence shown here is derived from an EMBL/GenBank/DDBJ whole genome shotgun (WGS) entry which is preliminary data.</text>
</comment>